<evidence type="ECO:0000313" key="2">
    <source>
        <dbReference type="Proteomes" id="UP001145072"/>
    </source>
</evidence>
<dbReference type="RefSeq" id="WP_259868158.1">
    <property type="nucleotide sequence ID" value="NZ_JAMQJZ010000018.1"/>
</dbReference>
<dbReference type="InterPro" id="IPR029475">
    <property type="entry name" value="DUF6807"/>
</dbReference>
<gene>
    <name evidence="1" type="ORF">NC661_18220</name>
</gene>
<dbReference type="EMBL" id="JAMQJZ010000018">
    <property type="protein sequence ID" value="MDC3422290.1"/>
    <property type="molecule type" value="Genomic_DNA"/>
</dbReference>
<evidence type="ECO:0000313" key="1">
    <source>
        <dbReference type="EMBL" id="MDC3422290.1"/>
    </source>
</evidence>
<comment type="caution">
    <text evidence="1">The sequence shown here is derived from an EMBL/GenBank/DDBJ whole genome shotgun (WGS) entry which is preliminary data.</text>
</comment>
<dbReference type="AlphaFoldDB" id="A0A9X4ALB8"/>
<organism evidence="1 2">
    <name type="scientific">Aquibacillus koreensis</name>
    <dbReference type="NCBI Taxonomy" id="279446"/>
    <lineage>
        <taxon>Bacteria</taxon>
        <taxon>Bacillati</taxon>
        <taxon>Bacillota</taxon>
        <taxon>Bacilli</taxon>
        <taxon>Bacillales</taxon>
        <taxon>Bacillaceae</taxon>
        <taxon>Aquibacillus</taxon>
    </lineage>
</organism>
<keyword evidence="2" id="KW-1185">Reference proteome</keyword>
<reference evidence="1" key="1">
    <citation type="submission" date="2022-06" db="EMBL/GenBank/DDBJ databases">
        <title>Aquibacillus sp. a new bacterium isolated from soil saline samples.</title>
        <authorList>
            <person name="Galisteo C."/>
            <person name="De La Haba R."/>
            <person name="Sanchez-Porro C."/>
            <person name="Ventosa A."/>
        </authorList>
    </citation>
    <scope>NUCLEOTIDE SEQUENCE</scope>
    <source>
        <strain evidence="1">JCM 12387</strain>
    </source>
</reference>
<dbReference type="Pfam" id="PF14100">
    <property type="entry name" value="DUF6807"/>
    <property type="match status" value="1"/>
</dbReference>
<sequence>MAIEVKYKKQEAYWEASVNGAKVLEYVYGEKDDVNPSFRLVKTLDGNTITIYRPWDHPWHPGMFFSWKYMNGLNFWEAKYHGEDNKVVTDTFTPVDDEEVGFNQSISYITQEGENILEESREVRVKEGPDGYFIHWQGTFTPTDGPVTLDRTEHTEETPWGGYAGLSCRFNRNFLNPVITTDVGEFTAEDAYGKAFKWCDYAGKVDGYVEDTWAGVCLIDHPKNLRHPSPKLTYDYKDMQFLSASFLFDEPFVLNMGETLTLNYTFYVHDGKIQQKNINQIWNTLK</sequence>
<accession>A0A9X4ALB8</accession>
<dbReference type="Proteomes" id="UP001145072">
    <property type="component" value="Unassembled WGS sequence"/>
</dbReference>
<name>A0A9X4ALB8_9BACI</name>
<protein>
    <submittedName>
        <fullName evidence="1">PmoA family protein</fullName>
    </submittedName>
</protein>
<proteinExistence type="predicted"/>